<dbReference type="Proteomes" id="UP001147782">
    <property type="component" value="Unassembled WGS sequence"/>
</dbReference>
<dbReference type="Gene3D" id="3.40.640.10">
    <property type="entry name" value="Type I PLP-dependent aspartate aminotransferase-like (Major domain)"/>
    <property type="match status" value="1"/>
</dbReference>
<evidence type="ECO:0000256" key="1">
    <source>
        <dbReference type="ARBA" id="ARBA00001933"/>
    </source>
</evidence>
<evidence type="ECO:0000313" key="5">
    <source>
        <dbReference type="Proteomes" id="UP001147782"/>
    </source>
</evidence>
<evidence type="ECO:0000313" key="4">
    <source>
        <dbReference type="EMBL" id="KAJ5377605.1"/>
    </source>
</evidence>
<dbReference type="SUPFAM" id="SSF53383">
    <property type="entry name" value="PLP-dependent transferases"/>
    <property type="match status" value="1"/>
</dbReference>
<dbReference type="GO" id="GO:0019346">
    <property type="term" value="P:transsulfuration"/>
    <property type="evidence" value="ECO:0007669"/>
    <property type="project" value="InterPro"/>
</dbReference>
<evidence type="ECO:0000256" key="3">
    <source>
        <dbReference type="RuleBase" id="RU362118"/>
    </source>
</evidence>
<dbReference type="InterPro" id="IPR015422">
    <property type="entry name" value="PyrdxlP-dep_Trfase_small"/>
</dbReference>
<evidence type="ECO:0008006" key="6">
    <source>
        <dbReference type="Google" id="ProtNLM"/>
    </source>
</evidence>
<organism evidence="4 5">
    <name type="scientific">Penicillium cataractarum</name>
    <dbReference type="NCBI Taxonomy" id="2100454"/>
    <lineage>
        <taxon>Eukaryota</taxon>
        <taxon>Fungi</taxon>
        <taxon>Dikarya</taxon>
        <taxon>Ascomycota</taxon>
        <taxon>Pezizomycotina</taxon>
        <taxon>Eurotiomycetes</taxon>
        <taxon>Eurotiomycetidae</taxon>
        <taxon>Eurotiales</taxon>
        <taxon>Aspergillaceae</taxon>
        <taxon>Penicillium</taxon>
    </lineage>
</organism>
<keyword evidence="2 3" id="KW-0663">Pyridoxal phosphate</keyword>
<evidence type="ECO:0000256" key="2">
    <source>
        <dbReference type="ARBA" id="ARBA00022898"/>
    </source>
</evidence>
<reference evidence="4" key="1">
    <citation type="submission" date="2022-11" db="EMBL/GenBank/DDBJ databases">
        <authorList>
            <person name="Petersen C."/>
        </authorList>
    </citation>
    <scope>NUCLEOTIDE SEQUENCE</scope>
    <source>
        <strain evidence="4">IBT 29864</strain>
    </source>
</reference>
<keyword evidence="5" id="KW-1185">Reference proteome</keyword>
<dbReference type="Pfam" id="PF01053">
    <property type="entry name" value="Cys_Met_Meta_PP"/>
    <property type="match status" value="1"/>
</dbReference>
<dbReference type="GeneID" id="81437122"/>
<proteinExistence type="inferred from homology"/>
<comment type="similarity">
    <text evidence="3">Belongs to the trans-sulfuration enzymes family.</text>
</comment>
<dbReference type="InterPro" id="IPR015421">
    <property type="entry name" value="PyrdxlP-dep_Trfase_major"/>
</dbReference>
<dbReference type="GO" id="GO:0003962">
    <property type="term" value="F:cystathionine gamma-synthase activity"/>
    <property type="evidence" value="ECO:0007669"/>
    <property type="project" value="TreeGrafter"/>
</dbReference>
<dbReference type="InterPro" id="IPR015424">
    <property type="entry name" value="PyrdxlP-dep_Trfase"/>
</dbReference>
<dbReference type="EMBL" id="JAPZBS010000004">
    <property type="protein sequence ID" value="KAJ5377605.1"/>
    <property type="molecule type" value="Genomic_DNA"/>
</dbReference>
<comment type="cofactor">
    <cofactor evidence="1 3">
        <name>pyridoxal 5'-phosphate</name>
        <dbReference type="ChEBI" id="CHEBI:597326"/>
    </cofactor>
</comment>
<dbReference type="PANTHER" id="PTHR42699">
    <property type="match status" value="1"/>
</dbReference>
<name>A0A9W9VFI3_9EURO</name>
<dbReference type="Gene3D" id="3.90.1150.10">
    <property type="entry name" value="Aspartate Aminotransferase, domain 1"/>
    <property type="match status" value="1"/>
</dbReference>
<dbReference type="OrthoDB" id="10047078at2759"/>
<dbReference type="AlphaFoldDB" id="A0A9W9VFI3"/>
<dbReference type="GO" id="GO:0030170">
    <property type="term" value="F:pyridoxal phosphate binding"/>
    <property type="evidence" value="ECO:0007669"/>
    <property type="project" value="InterPro"/>
</dbReference>
<dbReference type="RefSeq" id="XP_056556468.1">
    <property type="nucleotide sequence ID" value="XM_056697943.1"/>
</dbReference>
<gene>
    <name evidence="4" type="ORF">N7496_005014</name>
</gene>
<dbReference type="InterPro" id="IPR051750">
    <property type="entry name" value="Trans-sulfuration_enzymes"/>
</dbReference>
<comment type="caution">
    <text evidence="4">The sequence shown here is derived from an EMBL/GenBank/DDBJ whole genome shotgun (WGS) entry which is preliminary data.</text>
</comment>
<dbReference type="InterPro" id="IPR000277">
    <property type="entry name" value="Cys/Met-Metab_PyrdxlP-dep_enz"/>
</dbReference>
<protein>
    <recommendedName>
        <fullName evidence="6">Cystathionine gamma-synthase</fullName>
    </recommendedName>
</protein>
<sequence length="485" mass="53646">MPSWIDSAIPPAWDAGFSPSHDAANRLGQTLRKKEASARVYAVEFRVRSGHVNHPEVRKWARFVATLFPQSLATDAFLFWLNHGDCISNRHAQFCLESISAMDSVCEPHHNGFQTSGSASNIDMEAITLPTCKSSQEEKDSIKWTLARSTTSPVPGMKPVGVEDVFLYPTGMLAIGTIARALQEHASGEARAVIYGWVYSGTGPLVKDCGYDEFTMYGHGTEDELDQLEAILAAGTRITVVFCEITSNPQLYTPNLHRVKQLADEYGFVVVIDDTIGTSINVDILPYADVVTTSLTKIFSGACNVMGGSLIINPNSSHYTRIHTTLQQTYEDVFFPLDAIVLSHNSADYASRVRQCSTTAKSLAEFLVTHPLIESVNYPTLVPSRSQYDRYRRPGERYGYLLSIVFKDPAHAVTFFDALNVWKGPSIGTNSTIALPYSVLAHWEEGEWAAQYGVPRHIVRVSVGLEEAEELKGRFVDALQRIEAD</sequence>
<reference evidence="4" key="2">
    <citation type="journal article" date="2023" name="IMA Fungus">
        <title>Comparative genomic study of the Penicillium genus elucidates a diverse pangenome and 15 lateral gene transfer events.</title>
        <authorList>
            <person name="Petersen C."/>
            <person name="Sorensen T."/>
            <person name="Nielsen M.R."/>
            <person name="Sondergaard T.E."/>
            <person name="Sorensen J.L."/>
            <person name="Fitzpatrick D.A."/>
            <person name="Frisvad J.C."/>
            <person name="Nielsen K.L."/>
        </authorList>
    </citation>
    <scope>NUCLEOTIDE SEQUENCE</scope>
    <source>
        <strain evidence="4">IBT 29864</strain>
    </source>
</reference>
<dbReference type="PANTHER" id="PTHR42699:SF1">
    <property type="entry name" value="CYSTATHIONINE GAMMA-SYNTHASE-RELATED"/>
    <property type="match status" value="1"/>
</dbReference>
<accession>A0A9W9VFI3</accession>